<gene>
    <name evidence="1" type="ORF">DPMN_033937</name>
</gene>
<sequence length="60" mass="6827">MSTGSTKRVYSTHKTIQKTALKAEVDKAVRTLKATTGQRPFMSYLCMDERKCLPQLQSYV</sequence>
<evidence type="ECO:0000313" key="2">
    <source>
        <dbReference type="Proteomes" id="UP000828390"/>
    </source>
</evidence>
<accession>A0A9D4M7Z7</accession>
<dbReference type="AlphaFoldDB" id="A0A9D4M7Z7"/>
<evidence type="ECO:0000313" key="1">
    <source>
        <dbReference type="EMBL" id="KAH3870747.1"/>
    </source>
</evidence>
<reference evidence="1" key="2">
    <citation type="submission" date="2020-11" db="EMBL/GenBank/DDBJ databases">
        <authorList>
            <person name="McCartney M.A."/>
            <person name="Auch B."/>
            <person name="Kono T."/>
            <person name="Mallez S."/>
            <person name="Becker A."/>
            <person name="Gohl D.M."/>
            <person name="Silverstein K.A.T."/>
            <person name="Koren S."/>
            <person name="Bechman K.B."/>
            <person name="Herman A."/>
            <person name="Abrahante J.E."/>
            <person name="Garbe J."/>
        </authorList>
    </citation>
    <scope>NUCLEOTIDE SEQUENCE</scope>
    <source>
        <strain evidence="1">Duluth1</strain>
        <tissue evidence="1">Whole animal</tissue>
    </source>
</reference>
<reference evidence="1" key="1">
    <citation type="journal article" date="2019" name="bioRxiv">
        <title>The Genome of the Zebra Mussel, Dreissena polymorpha: A Resource for Invasive Species Research.</title>
        <authorList>
            <person name="McCartney M.A."/>
            <person name="Auch B."/>
            <person name="Kono T."/>
            <person name="Mallez S."/>
            <person name="Zhang Y."/>
            <person name="Obille A."/>
            <person name="Becker A."/>
            <person name="Abrahante J.E."/>
            <person name="Garbe J."/>
            <person name="Badalamenti J.P."/>
            <person name="Herman A."/>
            <person name="Mangelson H."/>
            <person name="Liachko I."/>
            <person name="Sullivan S."/>
            <person name="Sone E.D."/>
            <person name="Koren S."/>
            <person name="Silverstein K.A.T."/>
            <person name="Beckman K.B."/>
            <person name="Gohl D.M."/>
        </authorList>
    </citation>
    <scope>NUCLEOTIDE SEQUENCE</scope>
    <source>
        <strain evidence="1">Duluth1</strain>
        <tissue evidence="1">Whole animal</tissue>
    </source>
</reference>
<dbReference type="Proteomes" id="UP000828390">
    <property type="component" value="Unassembled WGS sequence"/>
</dbReference>
<name>A0A9D4M7Z7_DREPO</name>
<protein>
    <submittedName>
        <fullName evidence="1">Uncharacterized protein</fullName>
    </submittedName>
</protein>
<keyword evidence="2" id="KW-1185">Reference proteome</keyword>
<organism evidence="1 2">
    <name type="scientific">Dreissena polymorpha</name>
    <name type="common">Zebra mussel</name>
    <name type="synonym">Mytilus polymorpha</name>
    <dbReference type="NCBI Taxonomy" id="45954"/>
    <lineage>
        <taxon>Eukaryota</taxon>
        <taxon>Metazoa</taxon>
        <taxon>Spiralia</taxon>
        <taxon>Lophotrochozoa</taxon>
        <taxon>Mollusca</taxon>
        <taxon>Bivalvia</taxon>
        <taxon>Autobranchia</taxon>
        <taxon>Heteroconchia</taxon>
        <taxon>Euheterodonta</taxon>
        <taxon>Imparidentia</taxon>
        <taxon>Neoheterodontei</taxon>
        <taxon>Myida</taxon>
        <taxon>Dreissenoidea</taxon>
        <taxon>Dreissenidae</taxon>
        <taxon>Dreissena</taxon>
    </lineage>
</organism>
<comment type="caution">
    <text evidence="1">The sequence shown here is derived from an EMBL/GenBank/DDBJ whole genome shotgun (WGS) entry which is preliminary data.</text>
</comment>
<proteinExistence type="predicted"/>
<dbReference type="EMBL" id="JAIWYP010000002">
    <property type="protein sequence ID" value="KAH3870747.1"/>
    <property type="molecule type" value="Genomic_DNA"/>
</dbReference>